<name>A0A139SXP9_9GAMM</name>
<evidence type="ECO:0000313" key="2">
    <source>
        <dbReference type="Proteomes" id="UP000072660"/>
    </source>
</evidence>
<dbReference type="RefSeq" id="WP_068386624.1">
    <property type="nucleotide sequence ID" value="NZ_LSZO01000012.1"/>
</dbReference>
<reference evidence="1 2" key="1">
    <citation type="submission" date="2016-02" db="EMBL/GenBank/DDBJ databases">
        <authorList>
            <person name="Wen L."/>
            <person name="He K."/>
            <person name="Yang H."/>
        </authorList>
    </citation>
    <scope>NUCLEOTIDE SEQUENCE [LARGE SCALE GENOMIC DNA]</scope>
    <source>
        <strain evidence="1 2">CV58</strain>
    </source>
</reference>
<sequence length="63" mass="7087">MQVKYYAEDDIFILRISDKPIVREVSQDWNIGISYADDGSIVEMVILDAAKQGALPAQWAETV</sequence>
<comment type="caution">
    <text evidence="1">The sequence shown here is derived from an EMBL/GenBank/DDBJ whole genome shotgun (WGS) entry which is preliminary data.</text>
</comment>
<dbReference type="Proteomes" id="UP000072660">
    <property type="component" value="Unassembled WGS sequence"/>
</dbReference>
<dbReference type="AlphaFoldDB" id="A0A139SXP9"/>
<dbReference type="Pfam" id="PF10049">
    <property type="entry name" value="DUF2283"/>
    <property type="match status" value="1"/>
</dbReference>
<evidence type="ECO:0000313" key="1">
    <source>
        <dbReference type="EMBL" id="KXU39376.1"/>
    </source>
</evidence>
<proteinExistence type="predicted"/>
<dbReference type="InterPro" id="IPR019270">
    <property type="entry name" value="DUF2283"/>
</dbReference>
<accession>A0A139SXP9</accession>
<dbReference type="OrthoDB" id="8908516at2"/>
<keyword evidence="2" id="KW-1185">Reference proteome</keyword>
<gene>
    <name evidence="1" type="ORF">AXE65_08825</name>
</gene>
<protein>
    <recommendedName>
        <fullName evidence="3">DUF2283 domain-containing protein</fullName>
    </recommendedName>
</protein>
<dbReference type="EMBL" id="LSZO01000012">
    <property type="protein sequence ID" value="KXU39376.1"/>
    <property type="molecule type" value="Genomic_DNA"/>
</dbReference>
<evidence type="ECO:0008006" key="3">
    <source>
        <dbReference type="Google" id="ProtNLM"/>
    </source>
</evidence>
<organism evidence="1 2">
    <name type="scientific">Ventosimonas gracilis</name>
    <dbReference type="NCBI Taxonomy" id="1680762"/>
    <lineage>
        <taxon>Bacteria</taxon>
        <taxon>Pseudomonadati</taxon>
        <taxon>Pseudomonadota</taxon>
        <taxon>Gammaproteobacteria</taxon>
        <taxon>Pseudomonadales</taxon>
        <taxon>Ventosimonadaceae</taxon>
        <taxon>Ventosimonas</taxon>
    </lineage>
</organism>